<accession>A0ABV8QQ98</accession>
<keyword evidence="1" id="KW-0472">Membrane</keyword>
<dbReference type="RefSeq" id="WP_379707871.1">
    <property type="nucleotide sequence ID" value="NZ_JBHSCZ010000001.1"/>
</dbReference>
<evidence type="ECO:0000256" key="1">
    <source>
        <dbReference type="SAM" id="Phobius"/>
    </source>
</evidence>
<dbReference type="EMBL" id="JBHSCZ010000001">
    <property type="protein sequence ID" value="MFC4262452.1"/>
    <property type="molecule type" value="Genomic_DNA"/>
</dbReference>
<protein>
    <submittedName>
        <fullName evidence="2">Uncharacterized protein</fullName>
    </submittedName>
</protein>
<feature type="transmembrane region" description="Helical" evidence="1">
    <location>
        <begin position="42"/>
        <end position="63"/>
    </location>
</feature>
<proteinExistence type="predicted"/>
<dbReference type="Proteomes" id="UP001595907">
    <property type="component" value="Unassembled WGS sequence"/>
</dbReference>
<reference evidence="3" key="1">
    <citation type="journal article" date="2019" name="Int. J. Syst. Evol. Microbiol.">
        <title>The Global Catalogue of Microorganisms (GCM) 10K type strain sequencing project: providing services to taxonomists for standard genome sequencing and annotation.</title>
        <authorList>
            <consortium name="The Broad Institute Genomics Platform"/>
            <consortium name="The Broad Institute Genome Sequencing Center for Infectious Disease"/>
            <person name="Wu L."/>
            <person name="Ma J."/>
        </authorList>
    </citation>
    <scope>NUCLEOTIDE SEQUENCE [LARGE SCALE GENOMIC DNA]</scope>
    <source>
        <strain evidence="3">CECT 8289</strain>
    </source>
</reference>
<evidence type="ECO:0000313" key="3">
    <source>
        <dbReference type="Proteomes" id="UP001595907"/>
    </source>
</evidence>
<keyword evidence="1" id="KW-1133">Transmembrane helix</keyword>
<evidence type="ECO:0000313" key="2">
    <source>
        <dbReference type="EMBL" id="MFC4262452.1"/>
    </source>
</evidence>
<gene>
    <name evidence="2" type="ORF">ACFOWM_06170</name>
</gene>
<organism evidence="2 3">
    <name type="scientific">Ferruginibacter yonginensis</name>
    <dbReference type="NCBI Taxonomy" id="1310416"/>
    <lineage>
        <taxon>Bacteria</taxon>
        <taxon>Pseudomonadati</taxon>
        <taxon>Bacteroidota</taxon>
        <taxon>Chitinophagia</taxon>
        <taxon>Chitinophagales</taxon>
        <taxon>Chitinophagaceae</taxon>
        <taxon>Ferruginibacter</taxon>
    </lineage>
</organism>
<sequence>MIKISDNIGETIFEGSVEDAIKFFEAKSAIKEKAKDKNLREWATAAFMAPFIIAFMTIVFKMIEYILTLI</sequence>
<name>A0ABV8QQ98_9BACT</name>
<keyword evidence="3" id="KW-1185">Reference proteome</keyword>
<keyword evidence="1" id="KW-0812">Transmembrane</keyword>
<comment type="caution">
    <text evidence="2">The sequence shown here is derived from an EMBL/GenBank/DDBJ whole genome shotgun (WGS) entry which is preliminary data.</text>
</comment>